<evidence type="ECO:0000313" key="2">
    <source>
        <dbReference type="RefSeq" id="XP_014672849.1"/>
    </source>
</evidence>
<reference evidence="2" key="1">
    <citation type="submission" date="2025-08" db="UniProtKB">
        <authorList>
            <consortium name="RefSeq"/>
        </authorList>
    </citation>
    <scope>IDENTIFICATION</scope>
</reference>
<gene>
    <name evidence="2" type="primary">LOC106813265</name>
</gene>
<sequence length="451" mass="50760">MRADHRPTQTSELDSTGQGIGNILVQMLKDTRAQQQSLVEALQLQKTEMMSFDGDPLKYWGFIRAFENIVDKDTISSEAKLARLLQYSTGPTRKQIQCCSVMEPAEGYAHARSLLKSRFVSSYLISEAWIEKINRRPDVNGSKALRDYADDLRICRETLSTMGNLGELNNSRSLLQIAEKLPMDLRRCWTNKAYHIRTKDERVPNIDDMVEYVDAAADQANDPVFGKLVQEQQTTHRAHSAMNPTGTETPCHYCGGRHSLFDCNGFKSLRPGERLDFVQIKVRGYGAIGFMTTYALLDSGSTQSFCSEELVKRLGVLGRHNTITLTTLDNKDVCTDTHVVSLKVADLENENLISMSHVLTRPKLHISSDNLVTRADLDRWPHLQDITIPDINTKEVYLLIGQDNPAVLIFTEVREKGSGARYATKTILGWTLNGPMKAGPSTRISSHWHRC</sequence>
<proteinExistence type="predicted"/>
<dbReference type="PANTHER" id="PTHR47331:SF1">
    <property type="entry name" value="GAG-LIKE PROTEIN"/>
    <property type="match status" value="1"/>
</dbReference>
<dbReference type="GeneID" id="106813265"/>
<accession>A0ABM1EKX8</accession>
<organism evidence="1 2">
    <name type="scientific">Priapulus caudatus</name>
    <name type="common">Priapulid worm</name>
    <dbReference type="NCBI Taxonomy" id="37621"/>
    <lineage>
        <taxon>Eukaryota</taxon>
        <taxon>Metazoa</taxon>
        <taxon>Ecdysozoa</taxon>
        <taxon>Scalidophora</taxon>
        <taxon>Priapulida</taxon>
        <taxon>Priapulimorpha</taxon>
        <taxon>Priapulimorphida</taxon>
        <taxon>Priapulidae</taxon>
        <taxon>Priapulus</taxon>
    </lineage>
</organism>
<name>A0ABM1EKX8_PRICU</name>
<evidence type="ECO:0000313" key="1">
    <source>
        <dbReference type="Proteomes" id="UP000695022"/>
    </source>
</evidence>
<dbReference type="InterPro" id="IPR021109">
    <property type="entry name" value="Peptidase_aspartic_dom_sf"/>
</dbReference>
<dbReference type="Gene3D" id="2.40.70.10">
    <property type="entry name" value="Acid Proteases"/>
    <property type="match status" value="1"/>
</dbReference>
<protein>
    <submittedName>
        <fullName evidence="2">Uncharacterized protein LOC106813265</fullName>
    </submittedName>
</protein>
<dbReference type="PANTHER" id="PTHR47331">
    <property type="entry name" value="PHD-TYPE DOMAIN-CONTAINING PROTEIN"/>
    <property type="match status" value="1"/>
</dbReference>
<dbReference type="Proteomes" id="UP000695022">
    <property type="component" value="Unplaced"/>
</dbReference>
<keyword evidence="1" id="KW-1185">Reference proteome</keyword>
<dbReference type="RefSeq" id="XP_014672849.1">
    <property type="nucleotide sequence ID" value="XM_014817363.1"/>
</dbReference>